<comment type="caution">
    <text evidence="1">The sequence shown here is derived from an EMBL/GenBank/DDBJ whole genome shotgun (WGS) entry which is preliminary data.</text>
</comment>
<organism evidence="1 2">
    <name type="scientific">Hominiventricola filiformis</name>
    <dbReference type="NCBI Taxonomy" id="2885352"/>
    <lineage>
        <taxon>Bacteria</taxon>
        <taxon>Bacillati</taxon>
        <taxon>Bacillota</taxon>
        <taxon>Clostridia</taxon>
        <taxon>Lachnospirales</taxon>
        <taxon>Lachnospiraceae</taxon>
        <taxon>Hominiventricola</taxon>
    </lineage>
</organism>
<name>A0AAE3A6T8_9FIRM</name>
<dbReference type="Proteomes" id="UP001198220">
    <property type="component" value="Unassembled WGS sequence"/>
</dbReference>
<dbReference type="InterPro" id="IPR045499">
    <property type="entry name" value="DUF6492"/>
</dbReference>
<sequence length="302" mass="35043">MREKQLYDVIVPMTKDNLSVFQMNIQYIRKNLDCKRVIVIGAEGLREDSLRLGAEFLNEDEVCEGMTLGAVKAYMTERTGKASRSGWYFQQFLKFGYSYLCEDEYYIVWDSDTVPLHSISHMQNGKPVFTKKEEMEPPYFETLDRLFAGEVKKYGDFSFICENMIFSVAVMKEMLDNLMRQPQLVGGSFWERILSAVSDENLPGSGFSEFETYGNYVMKYHPGMYELRTLRGLRKGAEFFGMAPTEQQLQWAAKSYDTIAFERWSHSRKWMNQLCGNSLVMLFPLSWIVNAKNTVSHLRNGV</sequence>
<reference evidence="1 2" key="1">
    <citation type="submission" date="2021-10" db="EMBL/GenBank/DDBJ databases">
        <title>Anaerobic single-cell dispensing facilitates the cultivation of human gut bacteria.</title>
        <authorList>
            <person name="Afrizal A."/>
        </authorList>
    </citation>
    <scope>NUCLEOTIDE SEQUENCE [LARGE SCALE GENOMIC DNA]</scope>
    <source>
        <strain evidence="1 2">CLA-AA-H276</strain>
    </source>
</reference>
<dbReference type="Pfam" id="PF20102">
    <property type="entry name" value="DUF6492"/>
    <property type="match status" value="1"/>
</dbReference>
<dbReference type="AlphaFoldDB" id="A0AAE3A6T8"/>
<protein>
    <submittedName>
        <fullName evidence="1">DUF6492 family protein</fullName>
    </submittedName>
</protein>
<proteinExistence type="predicted"/>
<accession>A0AAE3A6T8</accession>
<dbReference type="RefSeq" id="WP_308458813.1">
    <property type="nucleotide sequence ID" value="NZ_JAJEPS010000002.1"/>
</dbReference>
<dbReference type="EMBL" id="JAJEPS010000002">
    <property type="protein sequence ID" value="MCC2125368.1"/>
    <property type="molecule type" value="Genomic_DNA"/>
</dbReference>
<gene>
    <name evidence="1" type="ORF">LKD36_04145</name>
</gene>
<evidence type="ECO:0000313" key="1">
    <source>
        <dbReference type="EMBL" id="MCC2125368.1"/>
    </source>
</evidence>
<keyword evidence="2" id="KW-1185">Reference proteome</keyword>
<evidence type="ECO:0000313" key="2">
    <source>
        <dbReference type="Proteomes" id="UP001198220"/>
    </source>
</evidence>